<comment type="caution">
    <text evidence="1">The sequence shown here is derived from an EMBL/GenBank/DDBJ whole genome shotgun (WGS) entry which is preliminary data.</text>
</comment>
<dbReference type="RefSeq" id="WP_126575951.1">
    <property type="nucleotide sequence ID" value="NZ_RXZH01000018.1"/>
</dbReference>
<gene>
    <name evidence="1" type="ORF">EJ063_19500</name>
</gene>
<proteinExistence type="predicted"/>
<dbReference type="AlphaFoldDB" id="A0A3S0PZC2"/>
<organism evidence="1 2">
    <name type="scientific">Vibrio aquaticus</name>
    <dbReference type="NCBI Taxonomy" id="2496559"/>
    <lineage>
        <taxon>Bacteria</taxon>
        <taxon>Pseudomonadati</taxon>
        <taxon>Pseudomonadota</taxon>
        <taxon>Gammaproteobacteria</taxon>
        <taxon>Vibrionales</taxon>
        <taxon>Vibrionaceae</taxon>
        <taxon>Vibrio</taxon>
    </lineage>
</organism>
<evidence type="ECO:0000313" key="2">
    <source>
        <dbReference type="Proteomes" id="UP000268973"/>
    </source>
</evidence>
<protein>
    <submittedName>
        <fullName evidence="1">Uncharacterized protein</fullName>
    </submittedName>
</protein>
<dbReference type="EMBL" id="RXZH01000018">
    <property type="protein sequence ID" value="RTZ13595.1"/>
    <property type="molecule type" value="Genomic_DNA"/>
</dbReference>
<accession>A0A3S0PZC2</accession>
<reference evidence="1 2" key="1">
    <citation type="submission" date="2018-12" db="EMBL/GenBank/DDBJ databases">
        <title>Vibrio sp. isolated from China Sea.</title>
        <authorList>
            <person name="Li Y."/>
        </authorList>
    </citation>
    <scope>NUCLEOTIDE SEQUENCE [LARGE SCALE GENOMIC DNA]</scope>
    <source>
        <strain evidence="1 2">BEI207</strain>
    </source>
</reference>
<evidence type="ECO:0000313" key="1">
    <source>
        <dbReference type="EMBL" id="RTZ13595.1"/>
    </source>
</evidence>
<name>A0A3S0PZC2_9VIBR</name>
<keyword evidence="2" id="KW-1185">Reference proteome</keyword>
<dbReference type="OrthoDB" id="9874062at2"/>
<dbReference type="Proteomes" id="UP000268973">
    <property type="component" value="Unassembled WGS sequence"/>
</dbReference>
<sequence>MNKITLKVTSKVISHVINSQSKNQEQIALKVVSGQLLEQKHNITKSNKVDILVANQMTLTLGDTSAIWKSHQSDQADFNVLFEFLSTKPDGEFEFTYELIG</sequence>